<protein>
    <submittedName>
        <fullName evidence="1">Uncharacterized protein</fullName>
    </submittedName>
</protein>
<name>A0AAV4MPH3_CAEEX</name>
<accession>A0AAV4MPH3</accession>
<reference evidence="1 2" key="1">
    <citation type="submission" date="2021-06" db="EMBL/GenBank/DDBJ databases">
        <title>Caerostris extrusa draft genome.</title>
        <authorList>
            <person name="Kono N."/>
            <person name="Arakawa K."/>
        </authorList>
    </citation>
    <scope>NUCLEOTIDE SEQUENCE [LARGE SCALE GENOMIC DNA]</scope>
</reference>
<keyword evidence="2" id="KW-1185">Reference proteome</keyword>
<evidence type="ECO:0000313" key="2">
    <source>
        <dbReference type="Proteomes" id="UP001054945"/>
    </source>
</evidence>
<dbReference type="AlphaFoldDB" id="A0AAV4MPH3"/>
<organism evidence="1 2">
    <name type="scientific">Caerostris extrusa</name>
    <name type="common">Bark spider</name>
    <name type="synonym">Caerostris bankana</name>
    <dbReference type="NCBI Taxonomy" id="172846"/>
    <lineage>
        <taxon>Eukaryota</taxon>
        <taxon>Metazoa</taxon>
        <taxon>Ecdysozoa</taxon>
        <taxon>Arthropoda</taxon>
        <taxon>Chelicerata</taxon>
        <taxon>Arachnida</taxon>
        <taxon>Araneae</taxon>
        <taxon>Araneomorphae</taxon>
        <taxon>Entelegynae</taxon>
        <taxon>Araneoidea</taxon>
        <taxon>Araneidae</taxon>
        <taxon>Caerostris</taxon>
    </lineage>
</organism>
<evidence type="ECO:0000313" key="1">
    <source>
        <dbReference type="EMBL" id="GIX74263.1"/>
    </source>
</evidence>
<dbReference type="EMBL" id="BPLR01020047">
    <property type="protein sequence ID" value="GIX74263.1"/>
    <property type="molecule type" value="Genomic_DNA"/>
</dbReference>
<proteinExistence type="predicted"/>
<dbReference type="Proteomes" id="UP001054945">
    <property type="component" value="Unassembled WGS sequence"/>
</dbReference>
<comment type="caution">
    <text evidence="1">The sequence shown here is derived from an EMBL/GenBank/DDBJ whole genome shotgun (WGS) entry which is preliminary data.</text>
</comment>
<gene>
    <name evidence="1" type="ORF">CEXT_501031</name>
</gene>
<sequence>MMKQLFCVRVRLRLEDDINLYISSSIVRKAAALKDREWLLGADIPISISRKSDPLPKFSRGHRVRESLFPANCEIVFHITKSSALSPLPRNQKAFNCAINFRL</sequence>